<reference evidence="2" key="2">
    <citation type="submission" date="2023-06" db="EMBL/GenBank/DDBJ databases">
        <authorList>
            <consortium name="Lawrence Berkeley National Laboratory"/>
            <person name="Haridas S."/>
            <person name="Hensen N."/>
            <person name="Bonometti L."/>
            <person name="Westerberg I."/>
            <person name="Brannstrom I.O."/>
            <person name="Guillou S."/>
            <person name="Cros-Aarteil S."/>
            <person name="Calhoun S."/>
            <person name="Kuo A."/>
            <person name="Mondo S."/>
            <person name="Pangilinan J."/>
            <person name="Riley R."/>
            <person name="Labutti K."/>
            <person name="Andreopoulos B."/>
            <person name="Lipzen A."/>
            <person name="Chen C."/>
            <person name="Yanf M."/>
            <person name="Daum C."/>
            <person name="Ng V."/>
            <person name="Clum A."/>
            <person name="Steindorff A."/>
            <person name="Ohm R."/>
            <person name="Martin F."/>
            <person name="Silar P."/>
            <person name="Natvig D."/>
            <person name="Lalanne C."/>
            <person name="Gautier V."/>
            <person name="Ament-Velasquez S.L."/>
            <person name="Kruys A."/>
            <person name="Hutchinson M.I."/>
            <person name="Powell A.J."/>
            <person name="Barry K."/>
            <person name="Miller A.N."/>
            <person name="Grigoriev I.V."/>
            <person name="Debuchy R."/>
            <person name="Gladieux P."/>
            <person name="Thoren M.H."/>
            <person name="Johannesson H."/>
        </authorList>
    </citation>
    <scope>NUCLEOTIDE SEQUENCE</scope>
    <source>
        <strain evidence="2">CBS 958.72</strain>
    </source>
</reference>
<feature type="compositionally biased region" description="Basic and acidic residues" evidence="1">
    <location>
        <begin position="94"/>
        <end position="113"/>
    </location>
</feature>
<feature type="region of interest" description="Disordered" evidence="1">
    <location>
        <begin position="83"/>
        <end position="341"/>
    </location>
</feature>
<dbReference type="CDD" id="cd02859">
    <property type="entry name" value="E_set_AMPKbeta_like_N"/>
    <property type="match status" value="1"/>
</dbReference>
<protein>
    <recommendedName>
        <fullName evidence="4">AMP-activated protein kinase glycogen-binding domain-containing protein</fullName>
    </recommendedName>
</protein>
<dbReference type="Gene3D" id="2.60.40.10">
    <property type="entry name" value="Immunoglobulins"/>
    <property type="match status" value="1"/>
</dbReference>
<sequence length="664" mass="71186">MASTDVIPAFITYQRPNTRPPIFVAGTYSDPPWQPEEMEYTTNAEGHHVFRKEVFAKPGSKIQYKFRVGTGNWWAVDECSHTVRDSSGNQNNEMEMHSHKGEEKPKEKTEIQARPRSTTPFTESANIAAEVGESAALLDSEVKPEKAPIPKDSPRSSTPFTESANVAAEVAESAALLDKEEKPETSSPPSEAAKMPESGSRSATPFAESAGIAAEVGESAALLDKEEQAEPEKPDEDAEKTEARPRSATPIAETGNTAAEVADTAKALDNEEHQVGYEDEDDEHDHKPPLFSYEYAGLYDDDGGPRADEAEEARQHEGKSPKEEEELDLDNIDVNDPTLERFPSNREEIIDTVRKIETGLAEDQPAFEGVPPSPIVTSLRPGAEDILGGDHFLSSPIAASPIVVSPLFPRAPRRLAVPRSPRGSISSAHSSALSLQSISEGEEPSGSDQSRSSPAMLSSDPPKPSESHDMVSPGSDEDEGIDLKTGNGLPKGQNGDLLPPDWMATLLQQATLGSQSEPAPGVSDSAKPQTSNGKAVAGPASGKPIPTEPERPRTQSPRITSNGATAETADAGDSGQLRKRKRAASGERPETPVSTHSTGIHTDRGGGWFRAFFRLLFVDWIGGFLGRLCGGRRKTLLTAGTAAAVMGFGWWKLAARDGHGQTTK</sequence>
<dbReference type="SUPFAM" id="SSF81296">
    <property type="entry name" value="E set domains"/>
    <property type="match status" value="1"/>
</dbReference>
<feature type="compositionally biased region" description="Basic and acidic residues" evidence="1">
    <location>
        <begin position="266"/>
        <end position="276"/>
    </location>
</feature>
<reference evidence="2" key="1">
    <citation type="journal article" date="2023" name="Mol. Phylogenet. Evol.">
        <title>Genome-scale phylogeny and comparative genomics of the fungal order Sordariales.</title>
        <authorList>
            <person name="Hensen N."/>
            <person name="Bonometti L."/>
            <person name="Westerberg I."/>
            <person name="Brannstrom I.O."/>
            <person name="Guillou S."/>
            <person name="Cros-Aarteil S."/>
            <person name="Calhoun S."/>
            <person name="Haridas S."/>
            <person name="Kuo A."/>
            <person name="Mondo S."/>
            <person name="Pangilinan J."/>
            <person name="Riley R."/>
            <person name="LaButti K."/>
            <person name="Andreopoulos B."/>
            <person name="Lipzen A."/>
            <person name="Chen C."/>
            <person name="Yan M."/>
            <person name="Daum C."/>
            <person name="Ng V."/>
            <person name="Clum A."/>
            <person name="Steindorff A."/>
            <person name="Ohm R.A."/>
            <person name="Martin F."/>
            <person name="Silar P."/>
            <person name="Natvig D.O."/>
            <person name="Lalanne C."/>
            <person name="Gautier V."/>
            <person name="Ament-Velasquez S.L."/>
            <person name="Kruys A."/>
            <person name="Hutchinson M.I."/>
            <person name="Powell A.J."/>
            <person name="Barry K."/>
            <person name="Miller A.N."/>
            <person name="Grigoriev I.V."/>
            <person name="Debuchy R."/>
            <person name="Gladieux P."/>
            <person name="Hiltunen Thoren M."/>
            <person name="Johannesson H."/>
        </authorList>
    </citation>
    <scope>NUCLEOTIDE SEQUENCE</scope>
    <source>
        <strain evidence="2">CBS 958.72</strain>
    </source>
</reference>
<evidence type="ECO:0000313" key="2">
    <source>
        <dbReference type="EMBL" id="KAK3379576.1"/>
    </source>
</evidence>
<feature type="compositionally biased region" description="Acidic residues" evidence="1">
    <location>
        <begin position="323"/>
        <end position="333"/>
    </location>
</feature>
<dbReference type="InterPro" id="IPR014756">
    <property type="entry name" value="Ig_E-set"/>
</dbReference>
<gene>
    <name evidence="2" type="ORF">B0T24DRAFT_523218</name>
</gene>
<feature type="compositionally biased region" description="Low complexity" evidence="1">
    <location>
        <begin position="424"/>
        <end position="439"/>
    </location>
</feature>
<feature type="compositionally biased region" description="Polar residues" evidence="1">
    <location>
        <begin position="554"/>
        <end position="565"/>
    </location>
</feature>
<proteinExistence type="predicted"/>
<dbReference type="AlphaFoldDB" id="A0AAE0NDN2"/>
<dbReference type="EMBL" id="JAULSN010000002">
    <property type="protein sequence ID" value="KAK3379576.1"/>
    <property type="molecule type" value="Genomic_DNA"/>
</dbReference>
<dbReference type="Proteomes" id="UP001287356">
    <property type="component" value="Unassembled WGS sequence"/>
</dbReference>
<feature type="region of interest" description="Disordered" evidence="1">
    <location>
        <begin position="414"/>
        <end position="500"/>
    </location>
</feature>
<feature type="compositionally biased region" description="Basic and acidic residues" evidence="1">
    <location>
        <begin position="223"/>
        <end position="232"/>
    </location>
</feature>
<feature type="compositionally biased region" description="Polar residues" evidence="1">
    <location>
        <begin position="446"/>
        <end position="456"/>
    </location>
</feature>
<organism evidence="2 3">
    <name type="scientific">Lasiosphaeria ovina</name>
    <dbReference type="NCBI Taxonomy" id="92902"/>
    <lineage>
        <taxon>Eukaryota</taxon>
        <taxon>Fungi</taxon>
        <taxon>Dikarya</taxon>
        <taxon>Ascomycota</taxon>
        <taxon>Pezizomycotina</taxon>
        <taxon>Sordariomycetes</taxon>
        <taxon>Sordariomycetidae</taxon>
        <taxon>Sordariales</taxon>
        <taxon>Lasiosphaeriaceae</taxon>
        <taxon>Lasiosphaeria</taxon>
    </lineage>
</organism>
<accession>A0AAE0NDN2</accession>
<feature type="compositionally biased region" description="Basic and acidic residues" evidence="1">
    <location>
        <begin position="303"/>
        <end position="322"/>
    </location>
</feature>
<evidence type="ECO:0000313" key="3">
    <source>
        <dbReference type="Proteomes" id="UP001287356"/>
    </source>
</evidence>
<feature type="region of interest" description="Disordered" evidence="1">
    <location>
        <begin position="513"/>
        <end position="601"/>
    </location>
</feature>
<evidence type="ECO:0000256" key="1">
    <source>
        <dbReference type="SAM" id="MobiDB-lite"/>
    </source>
</evidence>
<feature type="compositionally biased region" description="Polar residues" evidence="1">
    <location>
        <begin position="115"/>
        <end position="125"/>
    </location>
</feature>
<feature type="compositionally biased region" description="Low complexity" evidence="1">
    <location>
        <begin position="162"/>
        <end position="175"/>
    </location>
</feature>
<evidence type="ECO:0008006" key="4">
    <source>
        <dbReference type="Google" id="ProtNLM"/>
    </source>
</evidence>
<keyword evidence="3" id="KW-1185">Reference proteome</keyword>
<feature type="compositionally biased region" description="Basic and acidic residues" evidence="1">
    <location>
        <begin position="140"/>
        <end position="154"/>
    </location>
</feature>
<dbReference type="InterPro" id="IPR013783">
    <property type="entry name" value="Ig-like_fold"/>
</dbReference>
<name>A0AAE0NDN2_9PEZI</name>
<comment type="caution">
    <text evidence="2">The sequence shown here is derived from an EMBL/GenBank/DDBJ whole genome shotgun (WGS) entry which is preliminary data.</text>
</comment>